<evidence type="ECO:0000313" key="3">
    <source>
        <dbReference type="Proteomes" id="UP000326570"/>
    </source>
</evidence>
<dbReference type="Gene3D" id="3.30.70.1290">
    <property type="entry name" value="Transposase IS200-like"/>
    <property type="match status" value="1"/>
</dbReference>
<dbReference type="AlphaFoldDB" id="A0A5N1IST9"/>
<evidence type="ECO:0000259" key="1">
    <source>
        <dbReference type="SMART" id="SM01321"/>
    </source>
</evidence>
<reference evidence="2 3" key="1">
    <citation type="submission" date="2019-09" db="EMBL/GenBank/DDBJ databases">
        <title>Genome sequence of Adhaeribacter sp. M2.</title>
        <authorList>
            <person name="Srinivasan S."/>
        </authorList>
    </citation>
    <scope>NUCLEOTIDE SEQUENCE [LARGE SCALE GENOMIC DNA]</scope>
    <source>
        <strain evidence="2 3">M2</strain>
    </source>
</reference>
<dbReference type="EMBL" id="VTWT01000006">
    <property type="protein sequence ID" value="KAA9332728.1"/>
    <property type="molecule type" value="Genomic_DNA"/>
</dbReference>
<dbReference type="Proteomes" id="UP000326570">
    <property type="component" value="Unassembled WGS sequence"/>
</dbReference>
<evidence type="ECO:0000313" key="2">
    <source>
        <dbReference type="EMBL" id="KAA9332728.1"/>
    </source>
</evidence>
<dbReference type="RefSeq" id="WP_150904141.1">
    <property type="nucleotide sequence ID" value="NZ_VTWT01000006.1"/>
</dbReference>
<organism evidence="2 3">
    <name type="scientific">Adhaeribacter soli</name>
    <dbReference type="NCBI Taxonomy" id="2607655"/>
    <lineage>
        <taxon>Bacteria</taxon>
        <taxon>Pseudomonadati</taxon>
        <taxon>Bacteroidota</taxon>
        <taxon>Cytophagia</taxon>
        <taxon>Cytophagales</taxon>
        <taxon>Hymenobacteraceae</taxon>
        <taxon>Adhaeribacter</taxon>
    </lineage>
</organism>
<dbReference type="PANTHER" id="PTHR36966:SF1">
    <property type="entry name" value="REP-ASSOCIATED TYROSINE TRANSPOSASE"/>
    <property type="match status" value="1"/>
</dbReference>
<dbReference type="InterPro" id="IPR002686">
    <property type="entry name" value="Transposase_17"/>
</dbReference>
<dbReference type="GO" id="GO:0006313">
    <property type="term" value="P:DNA transposition"/>
    <property type="evidence" value="ECO:0007669"/>
    <property type="project" value="InterPro"/>
</dbReference>
<dbReference type="SMART" id="SM01321">
    <property type="entry name" value="Y1_Tnp"/>
    <property type="match status" value="1"/>
</dbReference>
<dbReference type="SUPFAM" id="SSF143422">
    <property type="entry name" value="Transposase IS200-like"/>
    <property type="match status" value="1"/>
</dbReference>
<dbReference type="PANTHER" id="PTHR36966">
    <property type="entry name" value="REP-ASSOCIATED TYROSINE TRANSPOSASE"/>
    <property type="match status" value="1"/>
</dbReference>
<protein>
    <submittedName>
        <fullName evidence="2">Transposase</fullName>
    </submittedName>
</protein>
<name>A0A5N1IST9_9BACT</name>
<gene>
    <name evidence="2" type="ORF">F0P94_12025</name>
</gene>
<sequence length="197" mass="22705">MDSDKVTVKFKDKYRIASTRLSGWDYSTNAAYFISICAKEHASYFGHIYDGIMNLNAAGQLAQKHWQEIPEKFEFAALGEFVVMPNHMHGIIIINKPTNVETRFIASPTASDPIRETSTASIGGITGKDNPMLHENIARIVRWFKGRTTFEIRKLLPDFAWQALFYDHIIRNNAALERMQNYILNNPLNWKGDKFYR</sequence>
<comment type="caution">
    <text evidence="2">The sequence shown here is derived from an EMBL/GenBank/DDBJ whole genome shotgun (WGS) entry which is preliminary data.</text>
</comment>
<keyword evidence="3" id="KW-1185">Reference proteome</keyword>
<dbReference type="GO" id="GO:0004803">
    <property type="term" value="F:transposase activity"/>
    <property type="evidence" value="ECO:0007669"/>
    <property type="project" value="InterPro"/>
</dbReference>
<dbReference type="InterPro" id="IPR052715">
    <property type="entry name" value="RAYT_transposase"/>
</dbReference>
<proteinExistence type="predicted"/>
<dbReference type="GO" id="GO:0043565">
    <property type="term" value="F:sequence-specific DNA binding"/>
    <property type="evidence" value="ECO:0007669"/>
    <property type="project" value="TreeGrafter"/>
</dbReference>
<dbReference type="InterPro" id="IPR036515">
    <property type="entry name" value="Transposase_17_sf"/>
</dbReference>
<accession>A0A5N1IST9</accession>
<feature type="domain" description="Transposase IS200-like" evidence="1">
    <location>
        <begin position="27"/>
        <end position="186"/>
    </location>
</feature>